<organism evidence="1">
    <name type="scientific">Pseudomonas syringae CC1417</name>
    <dbReference type="NCBI Taxonomy" id="1357272"/>
    <lineage>
        <taxon>Bacteria</taxon>
        <taxon>Pseudomonadati</taxon>
        <taxon>Pseudomonadota</taxon>
        <taxon>Gammaproteobacteria</taxon>
        <taxon>Pseudomonadales</taxon>
        <taxon>Pseudomonadaceae</taxon>
        <taxon>Pseudomonas</taxon>
        <taxon>Pseudomonas syringae</taxon>
    </lineage>
</organism>
<dbReference type="Gene3D" id="2.60.200.60">
    <property type="match status" value="1"/>
</dbReference>
<sequence>MPYIVREGDPTTSGGLVLITSSSEVIDLRRVARMGDPVWCPACKSVGFIAQGNPTYIDDRVAVATHGHEVRCGCEPGSNRLNASQEHFQADMDAAIDIPEELASTARLRARFLTNSVKDGTFDIPVIRPLVQAV</sequence>
<dbReference type="InterPro" id="IPR008727">
    <property type="entry name" value="PAAR_motif"/>
</dbReference>
<evidence type="ECO:0000313" key="1">
    <source>
        <dbReference type="EMBL" id="XCN69969.1"/>
    </source>
</evidence>
<gene>
    <name evidence="1" type="ORF">N011_12025</name>
</gene>
<name>A0AAU8LMC7_PSESX</name>
<dbReference type="EMBL" id="CP159362">
    <property type="protein sequence ID" value="XCN69969.1"/>
    <property type="molecule type" value="Genomic_DNA"/>
</dbReference>
<reference evidence="1" key="1">
    <citation type="journal article" date="2014" name="Genome Announc.">
        <title>Draft Genome Sequences of a Phylogenetically Diverse Suite of Pseudomonas syringae Strains from Multiple Source Populations.</title>
        <authorList>
            <person name="Baltrus D.A."/>
            <person name="Yourstone S."/>
            <person name="Lind A."/>
            <person name="Guilbaud C."/>
            <person name="Sands D.C."/>
            <person name="Jones C.D."/>
            <person name="Morris C.E."/>
            <person name="Dangl J.L."/>
        </authorList>
    </citation>
    <scope>NUCLEOTIDE SEQUENCE</scope>
    <source>
        <strain evidence="1">CC1417</strain>
    </source>
</reference>
<dbReference type="RefSeq" id="WP_024695481.1">
    <property type="nucleotide sequence ID" value="NZ_CP159362.1"/>
</dbReference>
<accession>A0AAU8LMC7</accession>
<protein>
    <submittedName>
        <fullName evidence="1">PAAR domain-containing protein</fullName>
    </submittedName>
</protein>
<dbReference type="AlphaFoldDB" id="A0AAU8LMC7"/>
<reference evidence="1" key="2">
    <citation type="submission" date="2024-07" db="EMBL/GenBank/DDBJ databases">
        <title>A complete genome sequence for Pseudomonas syringae CC1417.</title>
        <authorList>
            <person name="Baltrus D.A."/>
        </authorList>
    </citation>
    <scope>NUCLEOTIDE SEQUENCE</scope>
    <source>
        <strain evidence="1">CC1417</strain>
    </source>
</reference>
<proteinExistence type="predicted"/>
<dbReference type="Pfam" id="PF05488">
    <property type="entry name" value="PAAR_motif"/>
    <property type="match status" value="1"/>
</dbReference>
<dbReference type="CDD" id="cd14744">
    <property type="entry name" value="PAAR_CT_2"/>
    <property type="match status" value="1"/>
</dbReference>